<organism evidence="6 7">
    <name type="scientific">Pachysolen tannophilus NRRL Y-2460</name>
    <dbReference type="NCBI Taxonomy" id="669874"/>
    <lineage>
        <taxon>Eukaryota</taxon>
        <taxon>Fungi</taxon>
        <taxon>Dikarya</taxon>
        <taxon>Ascomycota</taxon>
        <taxon>Saccharomycotina</taxon>
        <taxon>Pichiomycetes</taxon>
        <taxon>Pachysolenaceae</taxon>
        <taxon>Pachysolen</taxon>
    </lineage>
</organism>
<evidence type="ECO:0000256" key="4">
    <source>
        <dbReference type="HAMAP-Rule" id="MF_03011"/>
    </source>
</evidence>
<proteinExistence type="inferred from homology"/>
<comment type="subunit">
    <text evidence="4">Component of the eukaryotic translation initiation factor 3 (eIF-3) complex.</text>
</comment>
<evidence type="ECO:0000256" key="3">
    <source>
        <dbReference type="ARBA" id="ARBA00022917"/>
    </source>
</evidence>
<feature type="region of interest" description="Disordered" evidence="5">
    <location>
        <begin position="499"/>
        <end position="522"/>
    </location>
</feature>
<dbReference type="Proteomes" id="UP000094236">
    <property type="component" value="Unassembled WGS sequence"/>
</dbReference>
<evidence type="ECO:0000256" key="5">
    <source>
        <dbReference type="SAM" id="MobiDB-lite"/>
    </source>
</evidence>
<comment type="function">
    <text evidence="4">Component of the eukaryotic translation initiation factor 3 (eIF-3) complex, which is involved in protein synthesis of a specialized repertoire of mRNAs and, together with other initiation factors, stimulates binding of mRNA and methionyl-tRNAi to the 40S ribosome. The eIF-3 complex specifically targets and initiates translation of a subset of mRNAs involved in cell proliferation.</text>
</comment>
<dbReference type="Gene3D" id="1.25.40.10">
    <property type="entry name" value="Tetratricopeptide repeat domain"/>
    <property type="match status" value="1"/>
</dbReference>
<gene>
    <name evidence="6" type="ORF">PACTADRAFT_50945</name>
</gene>
<sequence>MSRDIEAQQQFEDDSFDDDELVVINDELTNGNVSSGNSASNSSKIPDVIVKFINLWHKAFLTNNSYLLYGCYSNNLNKVFDKFYKNTSYPSPIEIAPIVNNDQIFIILYSECYYRHIYAKLSPSLEVRTSSFNNYCNLFNLILNNPSGPVSFELPNKWLWDIVDEFIYQFNQFQVYKSKLLNKSNHSQDEILELEYLQDNQEVWSTYSVLNALYSLVGRSNMVDQLKLMRLGKNISKEISGEYGSLPLYKNLGYFSIIGLLRIHTILGDYTLALKTIEHIELNKKAFFTKIPGCHFTTYYYVGFCFMMMNRYQDAIKSFQHILLYISRTKNLYNKMGNSYDIITKKSEQMFALLTICISLCPTRLDDILHQQLKEKFGDQLQKITRPENKDLILDTFEELFKFGAPRFIDSNISLTNKFDHSISNNANFDPLLKHWKIFKLSILKNLNTPNLKFYLNLYSSLELTKLLKLMDLRSEQELNELLLSFKLNNRQLKLQSAQNYEQKSQQADQQQAQDSSSSNLSHEDEYTASLLNGTFKTIYDIDIKVDGDHVNVLNFKSSRKYGDWFIRNAYKNYGVIDYINNLDSTKTEK</sequence>
<dbReference type="SUPFAM" id="SSF48452">
    <property type="entry name" value="TPR-like"/>
    <property type="match status" value="1"/>
</dbReference>
<accession>A0A1E4TQQ7</accession>
<comment type="subcellular location">
    <subcellularLocation>
        <location evidence="4">Cytoplasm</location>
    </subcellularLocation>
</comment>
<feature type="compositionally biased region" description="Low complexity" evidence="5">
    <location>
        <begin position="505"/>
        <end position="519"/>
    </location>
</feature>
<comment type="similarity">
    <text evidence="4">Belongs to the eIF-3 subunit L family.</text>
</comment>
<keyword evidence="2 4" id="KW-0396">Initiation factor</keyword>
<dbReference type="PANTHER" id="PTHR13242:SF0">
    <property type="entry name" value="EUKARYOTIC TRANSLATION INITIATION FACTOR 3 SUBUNIT L"/>
    <property type="match status" value="1"/>
</dbReference>
<name>A0A1E4TQQ7_PACTA</name>
<dbReference type="PANTHER" id="PTHR13242">
    <property type="entry name" value="EUKARYOTIC TRANSLATION INITIATION FACTOR 3"/>
    <property type="match status" value="1"/>
</dbReference>
<dbReference type="InterPro" id="IPR019382">
    <property type="entry name" value="eIF3l"/>
</dbReference>
<dbReference type="GO" id="GO:0001732">
    <property type="term" value="P:formation of cytoplasmic translation initiation complex"/>
    <property type="evidence" value="ECO:0007669"/>
    <property type="project" value="UniProtKB-UniRule"/>
</dbReference>
<dbReference type="GO" id="GO:0033290">
    <property type="term" value="C:eukaryotic 48S preinitiation complex"/>
    <property type="evidence" value="ECO:0007669"/>
    <property type="project" value="UniProtKB-UniRule"/>
</dbReference>
<dbReference type="GO" id="GO:0003743">
    <property type="term" value="F:translation initiation factor activity"/>
    <property type="evidence" value="ECO:0007669"/>
    <property type="project" value="UniProtKB-UniRule"/>
</dbReference>
<reference evidence="7" key="1">
    <citation type="submission" date="2016-05" db="EMBL/GenBank/DDBJ databases">
        <title>Comparative genomics of biotechnologically important yeasts.</title>
        <authorList>
            <consortium name="DOE Joint Genome Institute"/>
            <person name="Riley R."/>
            <person name="Haridas S."/>
            <person name="Wolfe K.H."/>
            <person name="Lopes M.R."/>
            <person name="Hittinger C.T."/>
            <person name="Goker M."/>
            <person name="Salamov A."/>
            <person name="Wisecaver J."/>
            <person name="Long T.M."/>
            <person name="Aerts A.L."/>
            <person name="Barry K."/>
            <person name="Choi C."/>
            <person name="Clum A."/>
            <person name="Coughlan A.Y."/>
            <person name="Deshpande S."/>
            <person name="Douglass A.P."/>
            <person name="Hanson S.J."/>
            <person name="Klenk H.-P."/>
            <person name="Labutti K."/>
            <person name="Lapidus A."/>
            <person name="Lindquist E."/>
            <person name="Lipzen A."/>
            <person name="Meier-Kolthoff J.P."/>
            <person name="Ohm R.A."/>
            <person name="Otillar R.P."/>
            <person name="Pangilinan J."/>
            <person name="Peng Y."/>
            <person name="Rokas A."/>
            <person name="Rosa C.A."/>
            <person name="Scheuner C."/>
            <person name="Sibirny A.A."/>
            <person name="Slot J.C."/>
            <person name="Stielow J.B."/>
            <person name="Sun H."/>
            <person name="Kurtzman C.P."/>
            <person name="Blackwell M."/>
            <person name="Grigoriev I.V."/>
            <person name="Jeffries T.W."/>
        </authorList>
    </citation>
    <scope>NUCLEOTIDE SEQUENCE [LARGE SCALE GENOMIC DNA]</scope>
    <source>
        <strain evidence="7">NRRL Y-2460</strain>
    </source>
</reference>
<keyword evidence="1 4" id="KW-0963">Cytoplasm</keyword>
<keyword evidence="7" id="KW-1185">Reference proteome</keyword>
<protein>
    <recommendedName>
        <fullName evidence="4">Eukaryotic translation initiation factor 3 subunit L</fullName>
        <shortName evidence="4">eIF3l</shortName>
    </recommendedName>
</protein>
<dbReference type="GO" id="GO:0005852">
    <property type="term" value="C:eukaryotic translation initiation factor 3 complex"/>
    <property type="evidence" value="ECO:0007669"/>
    <property type="project" value="UniProtKB-UniRule"/>
</dbReference>
<dbReference type="GO" id="GO:0016282">
    <property type="term" value="C:eukaryotic 43S preinitiation complex"/>
    <property type="evidence" value="ECO:0007669"/>
    <property type="project" value="UniProtKB-UniRule"/>
</dbReference>
<evidence type="ECO:0000256" key="1">
    <source>
        <dbReference type="ARBA" id="ARBA00022490"/>
    </source>
</evidence>
<dbReference type="Pfam" id="PF10255">
    <property type="entry name" value="Paf67"/>
    <property type="match status" value="1"/>
</dbReference>
<dbReference type="STRING" id="669874.A0A1E4TQQ7"/>
<keyword evidence="3 4" id="KW-0648">Protein biosynthesis</keyword>
<dbReference type="EMBL" id="KV454016">
    <property type="protein sequence ID" value="ODV94052.1"/>
    <property type="molecule type" value="Genomic_DNA"/>
</dbReference>
<dbReference type="InterPro" id="IPR011990">
    <property type="entry name" value="TPR-like_helical_dom_sf"/>
</dbReference>
<dbReference type="OrthoDB" id="15082at2759"/>
<dbReference type="HAMAP" id="MF_03011">
    <property type="entry name" value="eIF3l"/>
    <property type="match status" value="1"/>
</dbReference>
<evidence type="ECO:0000313" key="6">
    <source>
        <dbReference type="EMBL" id="ODV94052.1"/>
    </source>
</evidence>
<evidence type="ECO:0000313" key="7">
    <source>
        <dbReference type="Proteomes" id="UP000094236"/>
    </source>
</evidence>
<dbReference type="AlphaFoldDB" id="A0A1E4TQQ7"/>
<evidence type="ECO:0000256" key="2">
    <source>
        <dbReference type="ARBA" id="ARBA00022540"/>
    </source>
</evidence>